<dbReference type="EMBL" id="JASCIQ010000027">
    <property type="protein sequence ID" value="MDI3406875.1"/>
    <property type="molecule type" value="Genomic_DNA"/>
</dbReference>
<dbReference type="SUPFAM" id="SSF47413">
    <property type="entry name" value="lambda repressor-like DNA-binding domains"/>
    <property type="match status" value="1"/>
</dbReference>
<dbReference type="Proteomes" id="UP001223978">
    <property type="component" value="Unassembled WGS sequence"/>
</dbReference>
<dbReference type="Gene3D" id="1.10.260.40">
    <property type="entry name" value="lambda repressor-like DNA-binding domains"/>
    <property type="match status" value="1"/>
</dbReference>
<evidence type="ECO:0000313" key="3">
    <source>
        <dbReference type="EMBL" id="MDI3406875.1"/>
    </source>
</evidence>
<comment type="caution">
    <text evidence="3">The sequence shown here is derived from an EMBL/GenBank/DDBJ whole genome shotgun (WGS) entry which is preliminary data.</text>
</comment>
<dbReference type="InterPro" id="IPR010982">
    <property type="entry name" value="Lambda_DNA-bd_dom_sf"/>
</dbReference>
<dbReference type="SMART" id="SM00530">
    <property type="entry name" value="HTH_XRE"/>
    <property type="match status" value="1"/>
</dbReference>
<feature type="domain" description="HTH cro/C1-type" evidence="2">
    <location>
        <begin position="32"/>
        <end position="86"/>
    </location>
</feature>
<reference evidence="3 4" key="1">
    <citation type="submission" date="2023-05" db="EMBL/GenBank/DDBJ databases">
        <title>Draft genome sequence of Streptomyces sp. B-S-A6 isolated from a cave soil in Thailand.</title>
        <authorList>
            <person name="Chamroensaksri N."/>
            <person name="Muangham S."/>
        </authorList>
    </citation>
    <scope>NUCLEOTIDE SEQUENCE [LARGE SCALE GENOMIC DNA]</scope>
    <source>
        <strain evidence="3 4">B-S-A6</strain>
    </source>
</reference>
<dbReference type="PROSITE" id="PS50943">
    <property type="entry name" value="HTH_CROC1"/>
    <property type="match status" value="1"/>
</dbReference>
<organism evidence="3 4">
    <name type="scientific">Streptomyces cavernicola</name>
    <dbReference type="NCBI Taxonomy" id="3043613"/>
    <lineage>
        <taxon>Bacteria</taxon>
        <taxon>Bacillati</taxon>
        <taxon>Actinomycetota</taxon>
        <taxon>Actinomycetes</taxon>
        <taxon>Kitasatosporales</taxon>
        <taxon>Streptomycetaceae</taxon>
        <taxon>Streptomyces</taxon>
    </lineage>
</organism>
<protein>
    <submittedName>
        <fullName evidence="3">Helix-turn-helix transcriptional regulator</fullName>
    </submittedName>
</protein>
<evidence type="ECO:0000259" key="2">
    <source>
        <dbReference type="PROSITE" id="PS50943"/>
    </source>
</evidence>
<feature type="compositionally biased region" description="Polar residues" evidence="1">
    <location>
        <begin position="1"/>
        <end position="14"/>
    </location>
</feature>
<evidence type="ECO:0000256" key="1">
    <source>
        <dbReference type="SAM" id="MobiDB-lite"/>
    </source>
</evidence>
<evidence type="ECO:0000313" key="4">
    <source>
        <dbReference type="Proteomes" id="UP001223978"/>
    </source>
</evidence>
<dbReference type="RefSeq" id="WP_282544803.1">
    <property type="nucleotide sequence ID" value="NZ_JASCIQ010000027.1"/>
</dbReference>
<proteinExistence type="predicted"/>
<name>A0ABT6SFX4_9ACTN</name>
<dbReference type="InterPro" id="IPR001387">
    <property type="entry name" value="Cro/C1-type_HTH"/>
</dbReference>
<gene>
    <name evidence="3" type="ORF">QIS96_24060</name>
</gene>
<accession>A0ABT6SFX4</accession>
<keyword evidence="4" id="KW-1185">Reference proteome</keyword>
<dbReference type="Pfam" id="PF13560">
    <property type="entry name" value="HTH_31"/>
    <property type="match status" value="1"/>
</dbReference>
<feature type="region of interest" description="Disordered" evidence="1">
    <location>
        <begin position="1"/>
        <end position="26"/>
    </location>
</feature>
<dbReference type="CDD" id="cd00093">
    <property type="entry name" value="HTH_XRE"/>
    <property type="match status" value="1"/>
</dbReference>
<sequence length="105" mass="10814">MKSLPTSTQQQSFSDGAPAHPADLGGRLASRLASRRASLGLSREELGRRCGTDGHYIAALEDRTASPAAPTLVRLADALGVTVDDLTGELTGELTGGLTGAPEKQ</sequence>